<keyword evidence="7 9" id="KW-0005">Acetoin biosynthesis</keyword>
<evidence type="ECO:0000256" key="1">
    <source>
        <dbReference type="ARBA" id="ARBA00001784"/>
    </source>
</evidence>
<keyword evidence="6 9" id="KW-0210">Decarboxylase</keyword>
<sequence length="239" mass="26288">MKDTTKLFQQGTLANLVDGLLTGTMTISELLSHGDTGIGTGEGLDGELIVAQGHPFLAQNDGTVIEVDADFTVPFATVHFASDMPALTAELTDVTFTNLKEVIANLYPYENIFYAVTLTGDFQQIKTRVVEKQYPPYPKLVEVAEKQALFTQENVRGQIIGYFSPELYNGVAASGLHLHFLADDHSIAGHLLEFVLTSGTLTIQPFKTLENNFPIDNQQFMESKLELSSLAKEIEQSEK</sequence>
<dbReference type="OrthoDB" id="8612680at2"/>
<comment type="caution">
    <text evidence="10">The sequence shown here is derived from an EMBL/GenBank/DDBJ whole genome shotgun (WGS) entry which is preliminary data.</text>
</comment>
<dbReference type="STRING" id="1122146.IV53_GL001212"/>
<gene>
    <name evidence="10" type="ORF">IV53_GL001212</name>
</gene>
<dbReference type="PIRSF" id="PIRSF001332">
    <property type="entry name" value="Acetolac_decarb"/>
    <property type="match status" value="1"/>
</dbReference>
<dbReference type="EMBL" id="JQBZ01000011">
    <property type="protein sequence ID" value="KRN89535.1"/>
    <property type="molecule type" value="Genomic_DNA"/>
</dbReference>
<dbReference type="eggNOG" id="COG3527">
    <property type="taxonomic scope" value="Bacteria"/>
</dbReference>
<accession>A0A0R2KJH9</accession>
<comment type="pathway">
    <text evidence="2 9">Polyol metabolism; (R,R)-butane-2,3-diol biosynthesis; (R,R)-butane-2,3-diol from pyruvate: step 2/3.</text>
</comment>
<name>A0A0R2KJH9_9LACO</name>
<evidence type="ECO:0000256" key="5">
    <source>
        <dbReference type="ARBA" id="ARBA00020164"/>
    </source>
</evidence>
<evidence type="ECO:0000256" key="7">
    <source>
        <dbReference type="ARBA" id="ARBA00023061"/>
    </source>
</evidence>
<keyword evidence="8 9" id="KW-0456">Lyase</keyword>
<dbReference type="PANTHER" id="PTHR35524:SF1">
    <property type="entry name" value="ALPHA-ACETOLACTATE DECARBOXYLASE"/>
    <property type="match status" value="1"/>
</dbReference>
<dbReference type="InterPro" id="IPR005128">
    <property type="entry name" value="Acetolactate_a_deCO2ase"/>
</dbReference>
<evidence type="ECO:0000313" key="11">
    <source>
        <dbReference type="Proteomes" id="UP000051500"/>
    </source>
</evidence>
<protein>
    <recommendedName>
        <fullName evidence="5 9">Alpha-acetolactate decarboxylase</fullName>
        <ecNumber evidence="4 9">4.1.1.5</ecNumber>
    </recommendedName>
</protein>
<dbReference type="GO" id="GO:0045151">
    <property type="term" value="P:acetoin biosynthetic process"/>
    <property type="evidence" value="ECO:0007669"/>
    <property type="project" value="UniProtKB-UniRule"/>
</dbReference>
<comment type="catalytic activity">
    <reaction evidence="1 9">
        <text>(2S)-2-acetolactate + H(+) = (R)-acetoin + CO2</text>
        <dbReference type="Rhea" id="RHEA:21580"/>
        <dbReference type="ChEBI" id="CHEBI:15378"/>
        <dbReference type="ChEBI" id="CHEBI:15686"/>
        <dbReference type="ChEBI" id="CHEBI:16526"/>
        <dbReference type="ChEBI" id="CHEBI:58476"/>
        <dbReference type="EC" id="4.1.1.5"/>
    </reaction>
</comment>
<dbReference type="Proteomes" id="UP000051500">
    <property type="component" value="Unassembled WGS sequence"/>
</dbReference>
<dbReference type="PANTHER" id="PTHR35524">
    <property type="entry name" value="ALPHA-ACETOLACTATE DECARBOXYLASE"/>
    <property type="match status" value="1"/>
</dbReference>
<evidence type="ECO:0000256" key="4">
    <source>
        <dbReference type="ARBA" id="ARBA00013204"/>
    </source>
</evidence>
<dbReference type="EC" id="4.1.1.5" evidence="4 9"/>
<evidence type="ECO:0000256" key="6">
    <source>
        <dbReference type="ARBA" id="ARBA00022793"/>
    </source>
</evidence>
<dbReference type="AlphaFoldDB" id="A0A0R2KJH9"/>
<dbReference type="NCBIfam" id="TIGR01252">
    <property type="entry name" value="acetolac_decarb"/>
    <property type="match status" value="1"/>
</dbReference>
<comment type="similarity">
    <text evidence="3 9">Belongs to the alpha-acetolactate decarboxylase family.</text>
</comment>
<dbReference type="UniPathway" id="UPA00626">
    <property type="reaction ID" value="UER00678"/>
</dbReference>
<dbReference type="PATRIC" id="fig|1122146.4.peg.1249"/>
<dbReference type="GO" id="GO:0047605">
    <property type="term" value="F:acetolactate decarboxylase activity"/>
    <property type="evidence" value="ECO:0007669"/>
    <property type="project" value="UniProtKB-UniRule"/>
</dbReference>
<evidence type="ECO:0000256" key="9">
    <source>
        <dbReference type="PIRNR" id="PIRNR001332"/>
    </source>
</evidence>
<dbReference type="SUPFAM" id="SSF117856">
    <property type="entry name" value="AF0104/ALDC/Ptd012-like"/>
    <property type="match status" value="1"/>
</dbReference>
<dbReference type="CDD" id="cd17299">
    <property type="entry name" value="acetolactate_decarboxylase"/>
    <property type="match status" value="1"/>
</dbReference>
<dbReference type="Gene3D" id="3.30.1330.80">
    <property type="entry name" value="Hypothetical protein, similar to alpha- acetolactate decarboxylase, domain 2"/>
    <property type="match status" value="2"/>
</dbReference>
<reference evidence="10 11" key="1">
    <citation type="journal article" date="2015" name="Genome Announc.">
        <title>Expanding the biotechnology potential of lactobacilli through comparative genomics of 213 strains and associated genera.</title>
        <authorList>
            <person name="Sun Z."/>
            <person name="Harris H.M."/>
            <person name="McCann A."/>
            <person name="Guo C."/>
            <person name="Argimon S."/>
            <person name="Zhang W."/>
            <person name="Yang X."/>
            <person name="Jeffery I.B."/>
            <person name="Cooney J.C."/>
            <person name="Kagawa T.F."/>
            <person name="Liu W."/>
            <person name="Song Y."/>
            <person name="Salvetti E."/>
            <person name="Wrobel A."/>
            <person name="Rasinkangas P."/>
            <person name="Parkhill J."/>
            <person name="Rea M.C."/>
            <person name="O'Sullivan O."/>
            <person name="Ritari J."/>
            <person name="Douillard F.P."/>
            <person name="Paul Ross R."/>
            <person name="Yang R."/>
            <person name="Briner A.E."/>
            <person name="Felis G.E."/>
            <person name="de Vos W.M."/>
            <person name="Barrangou R."/>
            <person name="Klaenhammer T.R."/>
            <person name="Caufield P.W."/>
            <person name="Cui Y."/>
            <person name="Zhang H."/>
            <person name="O'Toole P.W."/>
        </authorList>
    </citation>
    <scope>NUCLEOTIDE SEQUENCE [LARGE SCALE GENOMIC DNA]</scope>
    <source>
        <strain evidence="10 11">DSM 22408</strain>
    </source>
</reference>
<evidence type="ECO:0000256" key="2">
    <source>
        <dbReference type="ARBA" id="ARBA00005170"/>
    </source>
</evidence>
<keyword evidence="11" id="KW-1185">Reference proteome</keyword>
<organism evidence="10 11">
    <name type="scientific">Ligilactobacillus ceti DSM 22408</name>
    <dbReference type="NCBI Taxonomy" id="1122146"/>
    <lineage>
        <taxon>Bacteria</taxon>
        <taxon>Bacillati</taxon>
        <taxon>Bacillota</taxon>
        <taxon>Bacilli</taxon>
        <taxon>Lactobacillales</taxon>
        <taxon>Lactobacillaceae</taxon>
        <taxon>Ligilactobacillus</taxon>
    </lineage>
</organism>
<evidence type="ECO:0000313" key="10">
    <source>
        <dbReference type="EMBL" id="KRN89535.1"/>
    </source>
</evidence>
<dbReference type="RefSeq" id="WP_027106658.1">
    <property type="nucleotide sequence ID" value="NZ_AUHP01000015.1"/>
</dbReference>
<evidence type="ECO:0000256" key="8">
    <source>
        <dbReference type="ARBA" id="ARBA00023239"/>
    </source>
</evidence>
<evidence type="ECO:0000256" key="3">
    <source>
        <dbReference type="ARBA" id="ARBA00007106"/>
    </source>
</evidence>
<dbReference type="Pfam" id="PF03306">
    <property type="entry name" value="AAL_decarboxy"/>
    <property type="match status" value="1"/>
</dbReference>
<proteinExistence type="inferred from homology"/>